<dbReference type="InterPro" id="IPR001647">
    <property type="entry name" value="HTH_TetR"/>
</dbReference>
<dbReference type="RefSeq" id="WP_091099243.1">
    <property type="nucleotide sequence ID" value="NZ_FOBF01000003.1"/>
</dbReference>
<keyword evidence="2 4" id="KW-0238">DNA-binding</keyword>
<dbReference type="AlphaFoldDB" id="A0A1H7LEK2"/>
<reference evidence="6 7" key="1">
    <citation type="submission" date="2016-10" db="EMBL/GenBank/DDBJ databases">
        <authorList>
            <person name="de Groot N.N."/>
        </authorList>
    </citation>
    <scope>NUCLEOTIDE SEQUENCE [LARGE SCALE GENOMIC DNA]</scope>
    <source>
        <strain evidence="6 7">DSM 43357</strain>
    </source>
</reference>
<evidence type="ECO:0000256" key="3">
    <source>
        <dbReference type="ARBA" id="ARBA00023163"/>
    </source>
</evidence>
<dbReference type="Proteomes" id="UP000198953">
    <property type="component" value="Unassembled WGS sequence"/>
</dbReference>
<evidence type="ECO:0000256" key="4">
    <source>
        <dbReference type="PROSITE-ProRule" id="PRU00335"/>
    </source>
</evidence>
<dbReference type="EMBL" id="FOBF01000003">
    <property type="protein sequence ID" value="SEK96935.1"/>
    <property type="molecule type" value="Genomic_DNA"/>
</dbReference>
<evidence type="ECO:0000313" key="6">
    <source>
        <dbReference type="EMBL" id="SEK96935.1"/>
    </source>
</evidence>
<evidence type="ECO:0000313" key="7">
    <source>
        <dbReference type="Proteomes" id="UP000198953"/>
    </source>
</evidence>
<dbReference type="InterPro" id="IPR011075">
    <property type="entry name" value="TetR_C"/>
</dbReference>
<gene>
    <name evidence="6" type="ORF">SAMN05660976_01543</name>
</gene>
<organism evidence="6 7">
    <name type="scientific">Nonomuraea pusilla</name>
    <dbReference type="NCBI Taxonomy" id="46177"/>
    <lineage>
        <taxon>Bacteria</taxon>
        <taxon>Bacillati</taxon>
        <taxon>Actinomycetota</taxon>
        <taxon>Actinomycetes</taxon>
        <taxon>Streptosporangiales</taxon>
        <taxon>Streptosporangiaceae</taxon>
        <taxon>Nonomuraea</taxon>
    </lineage>
</organism>
<protein>
    <submittedName>
        <fullName evidence="6">Transcriptional regulator, TetR family</fullName>
    </submittedName>
</protein>
<sequence length="190" mass="20931">MARPRQFDEDRAVEAAMRAFWAAGYEATSTQDLCAATGLGRSSVYNTFDSKRDLFGRALRRYMEQKNAGLAELMESDLPVREKMRTLLWYAVEPDPGDPAGCLVVNTLVELGPRDPEIAEVLRRDTEARLRLLRAAFERGRARGEIGADRDPVALAQFVIATVSGMRVARRGGADREALEAIASTALTAL</sequence>
<accession>A0A1H7LEK2</accession>
<dbReference type="OrthoDB" id="9805134at2"/>
<dbReference type="InterPro" id="IPR009057">
    <property type="entry name" value="Homeodomain-like_sf"/>
</dbReference>
<evidence type="ECO:0000256" key="1">
    <source>
        <dbReference type="ARBA" id="ARBA00023015"/>
    </source>
</evidence>
<keyword evidence="7" id="KW-1185">Reference proteome</keyword>
<feature type="domain" description="HTH tetR-type" evidence="5">
    <location>
        <begin position="6"/>
        <end position="66"/>
    </location>
</feature>
<dbReference type="SUPFAM" id="SSF46689">
    <property type="entry name" value="Homeodomain-like"/>
    <property type="match status" value="1"/>
</dbReference>
<dbReference type="Pfam" id="PF16925">
    <property type="entry name" value="TetR_C_13"/>
    <property type="match status" value="1"/>
</dbReference>
<name>A0A1H7LEK2_9ACTN</name>
<keyword evidence="1" id="KW-0805">Transcription regulation</keyword>
<dbReference type="PROSITE" id="PS50977">
    <property type="entry name" value="HTH_TETR_2"/>
    <property type="match status" value="1"/>
</dbReference>
<dbReference type="Gene3D" id="1.10.10.60">
    <property type="entry name" value="Homeodomain-like"/>
    <property type="match status" value="1"/>
</dbReference>
<feature type="DNA-binding region" description="H-T-H motif" evidence="4">
    <location>
        <begin position="29"/>
        <end position="48"/>
    </location>
</feature>
<keyword evidence="3" id="KW-0804">Transcription</keyword>
<dbReference type="PANTHER" id="PTHR47506:SF1">
    <property type="entry name" value="HTH-TYPE TRANSCRIPTIONAL REGULATOR YJDC"/>
    <property type="match status" value="1"/>
</dbReference>
<evidence type="ECO:0000259" key="5">
    <source>
        <dbReference type="PROSITE" id="PS50977"/>
    </source>
</evidence>
<dbReference type="SUPFAM" id="SSF48498">
    <property type="entry name" value="Tetracyclin repressor-like, C-terminal domain"/>
    <property type="match status" value="1"/>
</dbReference>
<evidence type="ECO:0000256" key="2">
    <source>
        <dbReference type="ARBA" id="ARBA00023125"/>
    </source>
</evidence>
<proteinExistence type="predicted"/>
<dbReference type="GO" id="GO:0003677">
    <property type="term" value="F:DNA binding"/>
    <property type="evidence" value="ECO:0007669"/>
    <property type="project" value="UniProtKB-UniRule"/>
</dbReference>
<dbReference type="STRING" id="46177.SAMN05660976_01543"/>
<dbReference type="Pfam" id="PF00440">
    <property type="entry name" value="TetR_N"/>
    <property type="match status" value="1"/>
</dbReference>
<dbReference type="Gene3D" id="1.10.357.10">
    <property type="entry name" value="Tetracycline Repressor, domain 2"/>
    <property type="match status" value="1"/>
</dbReference>
<dbReference type="PANTHER" id="PTHR47506">
    <property type="entry name" value="TRANSCRIPTIONAL REGULATORY PROTEIN"/>
    <property type="match status" value="1"/>
</dbReference>
<dbReference type="InterPro" id="IPR036271">
    <property type="entry name" value="Tet_transcr_reg_TetR-rel_C_sf"/>
</dbReference>